<protein>
    <submittedName>
        <fullName evidence="4">CAAX family protease</fullName>
    </submittedName>
</protein>
<reference evidence="4 5" key="1">
    <citation type="journal article" date="2015" name="Genome Announc.">
        <title>Expanding the biotechnology potential of lactobacilli through comparative genomics of 213 strains and associated genera.</title>
        <authorList>
            <person name="Sun Z."/>
            <person name="Harris H.M."/>
            <person name="McCann A."/>
            <person name="Guo C."/>
            <person name="Argimon S."/>
            <person name="Zhang W."/>
            <person name="Yang X."/>
            <person name="Jeffery I.B."/>
            <person name="Cooney J.C."/>
            <person name="Kagawa T.F."/>
            <person name="Liu W."/>
            <person name="Song Y."/>
            <person name="Salvetti E."/>
            <person name="Wrobel A."/>
            <person name="Rasinkangas P."/>
            <person name="Parkhill J."/>
            <person name="Rea M.C."/>
            <person name="O'Sullivan O."/>
            <person name="Ritari J."/>
            <person name="Douillard F.P."/>
            <person name="Paul Ross R."/>
            <person name="Yang R."/>
            <person name="Briner A.E."/>
            <person name="Felis G.E."/>
            <person name="de Vos W.M."/>
            <person name="Barrangou R."/>
            <person name="Klaenhammer T.R."/>
            <person name="Caufield P.W."/>
            <person name="Cui Y."/>
            <person name="Zhang H."/>
            <person name="O'Toole P.W."/>
        </authorList>
    </citation>
    <scope>NUCLEOTIDE SEQUENCE [LARGE SCALE GENOMIC DNA]</scope>
    <source>
        <strain evidence="4 5">DSM 20003</strain>
    </source>
</reference>
<keyword evidence="4" id="KW-0378">Hydrolase</keyword>
<feature type="transmembrane region" description="Helical" evidence="2">
    <location>
        <begin position="7"/>
        <end position="28"/>
    </location>
</feature>
<dbReference type="InterPro" id="IPR003675">
    <property type="entry name" value="Rce1/LyrA-like_dom"/>
</dbReference>
<dbReference type="PANTHER" id="PTHR36435">
    <property type="entry name" value="SLR1288 PROTEIN"/>
    <property type="match status" value="1"/>
</dbReference>
<dbReference type="EMBL" id="AZDA01000018">
    <property type="protein sequence ID" value="KRK40220.1"/>
    <property type="molecule type" value="Genomic_DNA"/>
</dbReference>
<keyword evidence="2" id="KW-0472">Membrane</keyword>
<comment type="caution">
    <text evidence="4">The sequence shown here is derived from an EMBL/GenBank/DDBJ whole genome shotgun (WGS) entry which is preliminary data.</text>
</comment>
<sequence length="209" mass="23174">MSARQTPILTLILYLFIYLLPATLNHWWQLGAQTYLVTTIDYIIGAGLLYAIYRRDAPLTFEKKAFGWTQAFGWIVLGALAAFVGQMVARMIEIVIFHSVTSSANTNLILTVIKSQPYFLIASIIAAPIMEELVFRRILFGYLQRFTGVVGAALIASVLFAAAHADGHLLTYTAISLVFCYIYHRTGQIAVSMGSHMLMNAVVILVALH</sequence>
<dbReference type="RefSeq" id="WP_057903738.1">
    <property type="nucleotide sequence ID" value="NZ_AZDA01000018.1"/>
</dbReference>
<keyword evidence="5" id="KW-1185">Reference proteome</keyword>
<dbReference type="Proteomes" id="UP000051461">
    <property type="component" value="Unassembled WGS sequence"/>
</dbReference>
<dbReference type="STRING" id="1423726.FC07_GL001079"/>
<evidence type="ECO:0000313" key="5">
    <source>
        <dbReference type="Proteomes" id="UP000051461"/>
    </source>
</evidence>
<feature type="transmembrane region" description="Helical" evidence="2">
    <location>
        <begin position="142"/>
        <end position="163"/>
    </location>
</feature>
<feature type="transmembrane region" description="Helical" evidence="2">
    <location>
        <begin position="65"/>
        <end position="88"/>
    </location>
</feature>
<evidence type="ECO:0000256" key="2">
    <source>
        <dbReference type="SAM" id="Phobius"/>
    </source>
</evidence>
<feature type="transmembrane region" description="Helical" evidence="2">
    <location>
        <begin position="189"/>
        <end position="208"/>
    </location>
</feature>
<dbReference type="OrthoDB" id="2194912at2"/>
<dbReference type="Pfam" id="PF02517">
    <property type="entry name" value="Rce1-like"/>
    <property type="match status" value="1"/>
</dbReference>
<name>A0A0R1H0Q6_9LACO</name>
<evidence type="ECO:0000313" key="4">
    <source>
        <dbReference type="EMBL" id="KRK40220.1"/>
    </source>
</evidence>
<dbReference type="GO" id="GO:0006508">
    <property type="term" value="P:proteolysis"/>
    <property type="evidence" value="ECO:0007669"/>
    <property type="project" value="UniProtKB-KW"/>
</dbReference>
<dbReference type="GO" id="GO:0004175">
    <property type="term" value="F:endopeptidase activity"/>
    <property type="evidence" value="ECO:0007669"/>
    <property type="project" value="UniProtKB-ARBA"/>
</dbReference>
<keyword evidence="4" id="KW-0645">Protease</keyword>
<organism evidence="4 5">
    <name type="scientific">Loigolactobacillus bifermentans DSM 20003</name>
    <dbReference type="NCBI Taxonomy" id="1423726"/>
    <lineage>
        <taxon>Bacteria</taxon>
        <taxon>Bacillati</taxon>
        <taxon>Bacillota</taxon>
        <taxon>Bacilli</taxon>
        <taxon>Lactobacillales</taxon>
        <taxon>Lactobacillaceae</taxon>
        <taxon>Loigolactobacillus</taxon>
    </lineage>
</organism>
<accession>A0A0R1H0Q6</accession>
<feature type="transmembrane region" description="Helical" evidence="2">
    <location>
        <begin position="108"/>
        <end position="130"/>
    </location>
</feature>
<dbReference type="InterPro" id="IPR052710">
    <property type="entry name" value="CAAX_protease"/>
</dbReference>
<dbReference type="PANTHER" id="PTHR36435:SF6">
    <property type="entry name" value="ABORTIVE INFECTION PROTEIN"/>
    <property type="match status" value="1"/>
</dbReference>
<keyword evidence="2" id="KW-0812">Transmembrane</keyword>
<dbReference type="PATRIC" id="fig|1423726.3.peg.1117"/>
<keyword evidence="2" id="KW-1133">Transmembrane helix</keyword>
<dbReference type="GO" id="GO:0080120">
    <property type="term" value="P:CAAX-box protein maturation"/>
    <property type="evidence" value="ECO:0007669"/>
    <property type="project" value="UniProtKB-ARBA"/>
</dbReference>
<evidence type="ECO:0000256" key="1">
    <source>
        <dbReference type="ARBA" id="ARBA00009067"/>
    </source>
</evidence>
<dbReference type="AlphaFoldDB" id="A0A0R1H0Q6"/>
<feature type="transmembrane region" description="Helical" evidence="2">
    <location>
        <begin position="34"/>
        <end position="53"/>
    </location>
</feature>
<gene>
    <name evidence="4" type="ORF">FC07_GL001079</name>
</gene>
<evidence type="ECO:0000259" key="3">
    <source>
        <dbReference type="Pfam" id="PF02517"/>
    </source>
</evidence>
<comment type="similarity">
    <text evidence="1">Belongs to the UPF0177 family.</text>
</comment>
<proteinExistence type="inferred from homology"/>
<feature type="domain" description="CAAX prenyl protease 2/Lysostaphin resistance protein A-like" evidence="3">
    <location>
        <begin position="117"/>
        <end position="202"/>
    </location>
</feature>